<evidence type="ECO:0000256" key="3">
    <source>
        <dbReference type="ARBA" id="ARBA00022692"/>
    </source>
</evidence>
<evidence type="ECO:0000256" key="4">
    <source>
        <dbReference type="ARBA" id="ARBA00022946"/>
    </source>
</evidence>
<keyword evidence="7 8" id="KW-0472">Membrane</keyword>
<keyword evidence="4" id="KW-0809">Transit peptide</keyword>
<dbReference type="InterPro" id="IPR013261">
    <property type="entry name" value="Tim21"/>
</dbReference>
<evidence type="ECO:0000256" key="6">
    <source>
        <dbReference type="ARBA" id="ARBA00023128"/>
    </source>
</evidence>
<comment type="caution">
    <text evidence="9">The sequence shown here is derived from an EMBL/GenBank/DDBJ whole genome shotgun (WGS) entry which is preliminary data.</text>
</comment>
<dbReference type="PANTHER" id="PTHR13032">
    <property type="entry name" value="MITOCHONDRIAL IMPORT INNER MEMBRANE TRANSLOCASE SUBUNIT TIM21"/>
    <property type="match status" value="1"/>
</dbReference>
<dbReference type="Pfam" id="PF08294">
    <property type="entry name" value="TIM21"/>
    <property type="match status" value="1"/>
</dbReference>
<dbReference type="Proteomes" id="UP001359485">
    <property type="component" value="Unassembled WGS sequence"/>
</dbReference>
<sequence length="240" mass="27598">MLSLNSFARQRFFVAFEAKALLKYITQTPCNGANICQINSCSVHNKYQQSYRRYSTENKKKDEIVKSSSSTGSEVSTTLETVKETTKTVYYSGIIAFGLGLTGIIFYTILKELFSRNSANNIYSKALDRCLKNDKVLLSLGEPIKAFGEENARGRRHHTNHLFYAKDGVNYLRMKFFIKGSRKRATVHLEMKENDSRNFEYRYLFVQLDEYPYTTIVLEDNRVETPTALHTAKEETLALT</sequence>
<name>A0ABR1AI37_POLSC</name>
<keyword evidence="5 8" id="KW-1133">Transmembrane helix</keyword>
<comment type="similarity">
    <text evidence="2 8">Belongs to the TIM21 family.</text>
</comment>
<evidence type="ECO:0000256" key="2">
    <source>
        <dbReference type="ARBA" id="ARBA00010867"/>
    </source>
</evidence>
<gene>
    <name evidence="9" type="ORF">RUM44_003435</name>
</gene>
<keyword evidence="10" id="KW-1185">Reference proteome</keyword>
<evidence type="ECO:0000256" key="7">
    <source>
        <dbReference type="ARBA" id="ARBA00023136"/>
    </source>
</evidence>
<keyword evidence="6 8" id="KW-0496">Mitochondrion</keyword>
<reference evidence="9 10" key="1">
    <citation type="submission" date="2023-09" db="EMBL/GenBank/DDBJ databases">
        <title>Genomes of two closely related lineages of the louse Polyplax serrata with different host specificities.</title>
        <authorList>
            <person name="Martinu J."/>
            <person name="Tarabai H."/>
            <person name="Stefka J."/>
            <person name="Hypsa V."/>
        </authorList>
    </citation>
    <scope>NUCLEOTIDE SEQUENCE [LARGE SCALE GENOMIC DNA]</scope>
    <source>
        <strain evidence="9">98ZLc_SE</strain>
    </source>
</reference>
<proteinExistence type="inferred from homology"/>
<evidence type="ECO:0000313" key="10">
    <source>
        <dbReference type="Proteomes" id="UP001359485"/>
    </source>
</evidence>
<comment type="function">
    <text evidence="8">Essential component of the TIM23 complex, a complex that mediates the translocation of transit peptide-containing proteins across the mitochondrial inner membrane.</text>
</comment>
<organism evidence="9 10">
    <name type="scientific">Polyplax serrata</name>
    <name type="common">Common mouse louse</name>
    <dbReference type="NCBI Taxonomy" id="468196"/>
    <lineage>
        <taxon>Eukaryota</taxon>
        <taxon>Metazoa</taxon>
        <taxon>Ecdysozoa</taxon>
        <taxon>Arthropoda</taxon>
        <taxon>Hexapoda</taxon>
        <taxon>Insecta</taxon>
        <taxon>Pterygota</taxon>
        <taxon>Neoptera</taxon>
        <taxon>Paraneoptera</taxon>
        <taxon>Psocodea</taxon>
        <taxon>Troctomorpha</taxon>
        <taxon>Phthiraptera</taxon>
        <taxon>Anoplura</taxon>
        <taxon>Polyplacidae</taxon>
        <taxon>Polyplax</taxon>
    </lineage>
</organism>
<dbReference type="Gene3D" id="3.10.450.320">
    <property type="entry name" value="Mitochondrial import inner membrane translocase subunit Tim21"/>
    <property type="match status" value="1"/>
</dbReference>
<dbReference type="PANTHER" id="PTHR13032:SF6">
    <property type="entry name" value="MITOCHONDRIAL IMPORT INNER MEMBRANE TRANSLOCASE SUBUNIT TIM21"/>
    <property type="match status" value="1"/>
</dbReference>
<keyword evidence="3 8" id="KW-0812">Transmembrane</keyword>
<accession>A0ABR1AI37</accession>
<feature type="transmembrane region" description="Helical" evidence="8">
    <location>
        <begin position="89"/>
        <end position="110"/>
    </location>
</feature>
<protein>
    <recommendedName>
        <fullName evidence="8">Mitochondrial import inner membrane translocase subunit Tim21</fullName>
    </recommendedName>
</protein>
<evidence type="ECO:0000256" key="5">
    <source>
        <dbReference type="ARBA" id="ARBA00022989"/>
    </source>
</evidence>
<dbReference type="EMBL" id="JAWJWF010000049">
    <property type="protein sequence ID" value="KAK6619053.1"/>
    <property type="molecule type" value="Genomic_DNA"/>
</dbReference>
<keyword evidence="8" id="KW-0999">Mitochondrion inner membrane</keyword>
<evidence type="ECO:0000313" key="9">
    <source>
        <dbReference type="EMBL" id="KAK6619053.1"/>
    </source>
</evidence>
<keyword evidence="8" id="KW-0811">Translocation</keyword>
<comment type="subunit">
    <text evidence="8">Component of the TIM23 complex.</text>
</comment>
<comment type="subcellular location">
    <subcellularLocation>
        <location evidence="8">Mitochondrion inner membrane</location>
        <topology evidence="8">Single-pass membrane protein</topology>
    </subcellularLocation>
    <subcellularLocation>
        <location evidence="1">Mitochondrion membrane</location>
        <topology evidence="1">Single-pass membrane protein</topology>
    </subcellularLocation>
</comment>
<evidence type="ECO:0000256" key="8">
    <source>
        <dbReference type="RuleBase" id="RU367142"/>
    </source>
</evidence>
<keyword evidence="8" id="KW-0813">Transport</keyword>
<keyword evidence="8" id="KW-0653">Protein transport</keyword>
<dbReference type="InterPro" id="IPR038552">
    <property type="entry name" value="Tim21_IMS_sf"/>
</dbReference>
<evidence type="ECO:0000256" key="1">
    <source>
        <dbReference type="ARBA" id="ARBA00004304"/>
    </source>
</evidence>